<dbReference type="Gene3D" id="3.30.160.390">
    <property type="entry name" value="Integrase, DNA-binding domain"/>
    <property type="match status" value="1"/>
</dbReference>
<dbReference type="EMBL" id="LANQ01000001">
    <property type="protein sequence ID" value="KJV59064.1"/>
    <property type="molecule type" value="Genomic_DNA"/>
</dbReference>
<comment type="caution">
    <text evidence="2">The sequence shown here is derived from an EMBL/GenBank/DDBJ whole genome shotgun (WGS) entry which is preliminary data.</text>
</comment>
<evidence type="ECO:0000313" key="2">
    <source>
        <dbReference type="EMBL" id="KJV59064.1"/>
    </source>
</evidence>
<gene>
    <name evidence="2" type="ORF">RFEPED_1461</name>
</gene>
<dbReference type="Pfam" id="PF13356">
    <property type="entry name" value="Arm-DNA-bind_3"/>
    <property type="match status" value="1"/>
</dbReference>
<protein>
    <recommendedName>
        <fullName evidence="1">Integrase DNA-binding domain-containing protein</fullName>
    </recommendedName>
</protein>
<dbReference type="RefSeq" id="WP_011271296.1">
    <property type="nucleotide sequence ID" value="NZ_LANQ01000001.1"/>
</dbReference>
<dbReference type="InterPro" id="IPR038488">
    <property type="entry name" value="Integrase_DNA-bd_sf"/>
</dbReference>
<dbReference type="PATRIC" id="fig|1359196.3.peg.1412"/>
<reference evidence="2 3" key="1">
    <citation type="submission" date="2015-01" db="EMBL/GenBank/DDBJ databases">
        <title>Genome Sequencing of Rickettsiales.</title>
        <authorList>
            <person name="Daugherty S.C."/>
            <person name="Su Q."/>
            <person name="Abolude K."/>
            <person name="Beier-Sexton M."/>
            <person name="Carlyon J.A."/>
            <person name="Carter R."/>
            <person name="Day N.P."/>
            <person name="Dumler S.J."/>
            <person name="Dyachenko V."/>
            <person name="Godinez A."/>
            <person name="Kurtti T.J."/>
            <person name="Lichay M."/>
            <person name="Mullins K.E."/>
            <person name="Ott S."/>
            <person name="Pappas-Brown V."/>
            <person name="Paris D.H."/>
            <person name="Patel P."/>
            <person name="Richards A.L."/>
            <person name="Sadzewicz L."/>
            <person name="Sears K."/>
            <person name="Seidman D."/>
            <person name="Sengamalay N."/>
            <person name="Stenos J."/>
            <person name="Tallon L.J."/>
            <person name="Vincent G."/>
            <person name="Fraser C.M."/>
            <person name="Munderloh U."/>
            <person name="Dunning-Hotopp J.C."/>
        </authorList>
    </citation>
    <scope>NUCLEOTIDE SEQUENCE [LARGE SCALE GENOMIC DNA]</scope>
    <source>
        <strain evidence="2 3">Pedreira</strain>
    </source>
</reference>
<dbReference type="AlphaFoldDB" id="A0A0F3MX05"/>
<name>A0A0F3MX05_RICFI</name>
<evidence type="ECO:0000313" key="3">
    <source>
        <dbReference type="Proteomes" id="UP000033475"/>
    </source>
</evidence>
<organism evidence="2 3">
    <name type="scientific">Rickettsia felis str. Pedreira</name>
    <dbReference type="NCBI Taxonomy" id="1359196"/>
    <lineage>
        <taxon>Bacteria</taxon>
        <taxon>Pseudomonadati</taxon>
        <taxon>Pseudomonadota</taxon>
        <taxon>Alphaproteobacteria</taxon>
        <taxon>Rickettsiales</taxon>
        <taxon>Rickettsiaceae</taxon>
        <taxon>Rickettsieae</taxon>
        <taxon>Rickettsia</taxon>
        <taxon>spotted fever group</taxon>
    </lineage>
</organism>
<dbReference type="Proteomes" id="UP000033475">
    <property type="component" value="Unassembled WGS sequence"/>
</dbReference>
<feature type="domain" description="Integrase DNA-binding" evidence="1">
    <location>
        <begin position="13"/>
        <end position="76"/>
    </location>
</feature>
<proteinExistence type="predicted"/>
<sequence length="83" mass="9826">MRKQPLYFNFTKNNLLKIEPPREKRTLYKDTKEKGLVLIVSYGGSKTFYLAQMVKDEYKRIKLGRFPDLPVEEARLMSTPVEK</sequence>
<dbReference type="InterPro" id="IPR025166">
    <property type="entry name" value="Integrase_DNA_bind_dom"/>
</dbReference>
<accession>A0A0F3MX05</accession>
<evidence type="ECO:0000259" key="1">
    <source>
        <dbReference type="Pfam" id="PF13356"/>
    </source>
</evidence>